<protein>
    <recommendedName>
        <fullName evidence="5">Lipoprotein</fullName>
    </recommendedName>
</protein>
<evidence type="ECO:0000313" key="4">
    <source>
        <dbReference type="Proteomes" id="UP000433493"/>
    </source>
</evidence>
<feature type="compositionally biased region" description="Low complexity" evidence="1">
    <location>
        <begin position="25"/>
        <end position="45"/>
    </location>
</feature>
<keyword evidence="4" id="KW-1185">Reference proteome</keyword>
<dbReference type="Proteomes" id="UP000433493">
    <property type="component" value="Unassembled WGS sequence"/>
</dbReference>
<reference evidence="3 4" key="1">
    <citation type="submission" date="2019-09" db="EMBL/GenBank/DDBJ databases">
        <title>Phylogeny of genus Pseudoclavibacter and closely related genus.</title>
        <authorList>
            <person name="Li Y."/>
        </authorList>
    </citation>
    <scope>NUCLEOTIDE SEQUENCE [LARGE SCALE GENOMIC DNA]</scope>
    <source>
        <strain evidence="3 4">KCTC 13959</strain>
    </source>
</reference>
<dbReference type="RefSeq" id="WP_158052686.1">
    <property type="nucleotide sequence ID" value="NZ_WBKB01000006.1"/>
</dbReference>
<feature type="signal peptide" evidence="2">
    <location>
        <begin position="1"/>
        <end position="25"/>
    </location>
</feature>
<feature type="region of interest" description="Disordered" evidence="1">
    <location>
        <begin position="25"/>
        <end position="74"/>
    </location>
</feature>
<accession>A0A7J5B9D8</accession>
<name>A0A7J5B9D8_9MICO</name>
<evidence type="ECO:0000256" key="1">
    <source>
        <dbReference type="SAM" id="MobiDB-lite"/>
    </source>
</evidence>
<comment type="caution">
    <text evidence="3">The sequence shown here is derived from an EMBL/GenBank/DDBJ whole genome shotgun (WGS) entry which is preliminary data.</text>
</comment>
<feature type="chain" id="PRO_5039423863" description="Lipoprotein" evidence="2">
    <location>
        <begin position="26"/>
        <end position="208"/>
    </location>
</feature>
<dbReference type="PROSITE" id="PS51257">
    <property type="entry name" value="PROKAR_LIPOPROTEIN"/>
    <property type="match status" value="1"/>
</dbReference>
<evidence type="ECO:0008006" key="5">
    <source>
        <dbReference type="Google" id="ProtNLM"/>
    </source>
</evidence>
<keyword evidence="2" id="KW-0732">Signal</keyword>
<dbReference type="OrthoDB" id="9957360at2"/>
<evidence type="ECO:0000313" key="3">
    <source>
        <dbReference type="EMBL" id="KAB1642231.1"/>
    </source>
</evidence>
<proteinExistence type="predicted"/>
<organism evidence="3 4">
    <name type="scientific">Gulosibacter chungangensis</name>
    <dbReference type="NCBI Taxonomy" id="979746"/>
    <lineage>
        <taxon>Bacteria</taxon>
        <taxon>Bacillati</taxon>
        <taxon>Actinomycetota</taxon>
        <taxon>Actinomycetes</taxon>
        <taxon>Micrococcales</taxon>
        <taxon>Microbacteriaceae</taxon>
        <taxon>Gulosibacter</taxon>
    </lineage>
</organism>
<gene>
    <name evidence="3" type="ORF">F8O05_10440</name>
</gene>
<sequence>MSKIRYMTVALLGAASLLLSGCAGGSAPEETDPVGSVPVGSDPVDTSMPAETTDPAPEAGEGDADGSASETTLPDGWEDLVTLAVNDLTIECENWCGSPEQDQFAAVNWSAITDQENLYKFRVYEGEGLELNVITEDHEHWPAWSDVISANPNGQFVEVIPIVMDVDRADCSGSDCVAAGEVNTTEGVRLLYEVSTGEAVYAGISGTD</sequence>
<dbReference type="EMBL" id="WBKB01000006">
    <property type="protein sequence ID" value="KAB1642231.1"/>
    <property type="molecule type" value="Genomic_DNA"/>
</dbReference>
<evidence type="ECO:0000256" key="2">
    <source>
        <dbReference type="SAM" id="SignalP"/>
    </source>
</evidence>
<dbReference type="AlphaFoldDB" id="A0A7J5B9D8"/>